<gene>
    <name evidence="1" type="ORF">LSAA_335</name>
</gene>
<dbReference type="EMBL" id="CAJNVT010000168">
    <property type="protein sequence ID" value="CAF2746969.1"/>
    <property type="molecule type" value="Genomic_DNA"/>
</dbReference>
<reference evidence="1" key="1">
    <citation type="submission" date="2021-02" db="EMBL/GenBank/DDBJ databases">
        <authorList>
            <person name="Bekaert M."/>
        </authorList>
    </citation>
    <scope>NUCLEOTIDE SEQUENCE</scope>
    <source>
        <strain evidence="1">IoA-00</strain>
    </source>
</reference>
<organism evidence="1 2">
    <name type="scientific">Lepeophtheirus salmonis</name>
    <name type="common">Salmon louse</name>
    <name type="synonym">Caligus salmonis</name>
    <dbReference type="NCBI Taxonomy" id="72036"/>
    <lineage>
        <taxon>Eukaryota</taxon>
        <taxon>Metazoa</taxon>
        <taxon>Ecdysozoa</taxon>
        <taxon>Arthropoda</taxon>
        <taxon>Crustacea</taxon>
        <taxon>Multicrustacea</taxon>
        <taxon>Hexanauplia</taxon>
        <taxon>Copepoda</taxon>
        <taxon>Siphonostomatoida</taxon>
        <taxon>Caligidae</taxon>
        <taxon>Lepeophtheirus</taxon>
    </lineage>
</organism>
<keyword evidence="2" id="KW-1185">Reference proteome</keyword>
<sequence>MQAKLPVYDHGLSEADSKLNRCKNFLDESAESEIERLEVSGANVSVIPLEALDPAEERKRKLPAHLNTVEGTNGENIPEMLSILTLSVKARDSKPWSMKRSSCQKFSK</sequence>
<dbReference type="Proteomes" id="UP000675881">
    <property type="component" value="Unassembled WGS sequence"/>
</dbReference>
<evidence type="ECO:0000313" key="1">
    <source>
        <dbReference type="EMBL" id="CAF2746969.1"/>
    </source>
</evidence>
<evidence type="ECO:0000313" key="2">
    <source>
        <dbReference type="Proteomes" id="UP000675881"/>
    </source>
</evidence>
<accession>A0A817FGU9</accession>
<comment type="caution">
    <text evidence="1">The sequence shown here is derived from an EMBL/GenBank/DDBJ whole genome shotgun (WGS) entry which is preliminary data.</text>
</comment>
<dbReference type="AlphaFoldDB" id="A0A817FGU9"/>
<protein>
    <submittedName>
        <fullName evidence="1">(salmon louse) hypothetical protein</fullName>
    </submittedName>
</protein>
<proteinExistence type="predicted"/>
<name>A0A817FGU9_LEPSM</name>